<dbReference type="Proteomes" id="UP001172681">
    <property type="component" value="Unassembled WGS sequence"/>
</dbReference>
<accession>A0AA38Y5D5</accession>
<comment type="caution">
    <text evidence="3">The sequence shown here is derived from an EMBL/GenBank/DDBJ whole genome shotgun (WGS) entry which is preliminary data.</text>
</comment>
<feature type="domain" description="ASX DEUBAD" evidence="2">
    <location>
        <begin position="23"/>
        <end position="151"/>
    </location>
</feature>
<feature type="region of interest" description="Disordered" evidence="1">
    <location>
        <begin position="1"/>
        <end position="33"/>
    </location>
</feature>
<organism evidence="3 4">
    <name type="scientific">Knufia peltigerae</name>
    <dbReference type="NCBI Taxonomy" id="1002370"/>
    <lineage>
        <taxon>Eukaryota</taxon>
        <taxon>Fungi</taxon>
        <taxon>Dikarya</taxon>
        <taxon>Ascomycota</taxon>
        <taxon>Pezizomycotina</taxon>
        <taxon>Eurotiomycetes</taxon>
        <taxon>Chaetothyriomycetidae</taxon>
        <taxon>Chaetothyriales</taxon>
        <taxon>Trichomeriaceae</taxon>
        <taxon>Knufia</taxon>
    </lineage>
</organism>
<gene>
    <name evidence="3" type="ORF">H2204_005694</name>
</gene>
<protein>
    <recommendedName>
        <fullName evidence="2">ASX DEUBAD domain-containing protein</fullName>
    </recommendedName>
</protein>
<sequence>MPPKKVTSRSKAKSTLPPAPVAPKSGPWSTARILNSTSPITQKDIHSFLVRAVSDWSTSYTEDEKRAIIDSLPPRLRIYDVDSSCKLVCPVTPDFVLGDPHVKAAIPKFKRQVTEGYYEKGWQKRAMAATRERVDGRFDAYLQEQVDAFFGGDEDDEEDGGGGGGGVTGTVEDVASSDGEWKGR</sequence>
<feature type="compositionally biased region" description="Basic residues" evidence="1">
    <location>
        <begin position="1"/>
        <end position="12"/>
    </location>
</feature>
<evidence type="ECO:0000313" key="4">
    <source>
        <dbReference type="Proteomes" id="UP001172681"/>
    </source>
</evidence>
<dbReference type="InterPro" id="IPR028020">
    <property type="entry name" value="ASX_DEUBAD_dom"/>
</dbReference>
<feature type="region of interest" description="Disordered" evidence="1">
    <location>
        <begin position="151"/>
        <end position="184"/>
    </location>
</feature>
<dbReference type="EMBL" id="JAPDRN010000032">
    <property type="protein sequence ID" value="KAJ9635734.1"/>
    <property type="molecule type" value="Genomic_DNA"/>
</dbReference>
<proteinExistence type="predicted"/>
<evidence type="ECO:0000313" key="3">
    <source>
        <dbReference type="EMBL" id="KAJ9635734.1"/>
    </source>
</evidence>
<reference evidence="3" key="1">
    <citation type="submission" date="2022-10" db="EMBL/GenBank/DDBJ databases">
        <title>Culturing micro-colonial fungi from biological soil crusts in the Mojave desert and describing Neophaeococcomyces mojavensis, and introducing the new genera and species Taxawa tesnikishii.</title>
        <authorList>
            <person name="Kurbessoian T."/>
            <person name="Stajich J.E."/>
        </authorList>
    </citation>
    <scope>NUCLEOTIDE SEQUENCE</scope>
    <source>
        <strain evidence="3">TK_35</strain>
    </source>
</reference>
<evidence type="ECO:0000256" key="1">
    <source>
        <dbReference type="SAM" id="MobiDB-lite"/>
    </source>
</evidence>
<keyword evidence="4" id="KW-1185">Reference proteome</keyword>
<name>A0AA38Y5D5_9EURO</name>
<dbReference type="AlphaFoldDB" id="A0AA38Y5D5"/>
<evidence type="ECO:0000259" key="2">
    <source>
        <dbReference type="Pfam" id="PF13919"/>
    </source>
</evidence>
<dbReference type="Pfam" id="PF13919">
    <property type="entry name" value="ASXH"/>
    <property type="match status" value="1"/>
</dbReference>